<evidence type="ECO:0000313" key="2">
    <source>
        <dbReference type="Proteomes" id="UP001056685"/>
    </source>
</evidence>
<reference evidence="1" key="1">
    <citation type="submission" date="2022-05" db="EMBL/GenBank/DDBJ databases">
        <authorList>
            <person name="Friedrich I."/>
            <person name="Poehlein A."/>
            <person name="Schneider D."/>
            <person name="Hertel R."/>
            <person name="Daniel R."/>
        </authorList>
    </citation>
    <scope>NUCLEOTIDE SEQUENCE</scope>
</reference>
<evidence type="ECO:0000313" key="1">
    <source>
        <dbReference type="EMBL" id="USN13931.1"/>
    </source>
</evidence>
<sequence>MPYFDAETSEDDARAVTEYRAETAARRRRLGYLSHDDARREAAEAWTDFEKAYPQGPDWVRPPEPQLTHEQAQIEQIGRAIWDIFHVRHGGEYDPSGGTVACLHTQSAADRCWAIAQTPAPLSTSLMTALMRDLSDHAHAENWVYLSEVYAARDPTRMSNNEIVTYLRILYCARDKIAAYPDFLNRCRAAMARRGALSELTLRGLDD</sequence>
<name>A0A9E7SJS2_9CAUD</name>
<gene>
    <name evidence="1" type="ORF">KABACHOK_00950</name>
</gene>
<protein>
    <submittedName>
        <fullName evidence="1">Uncharacterized protein</fullName>
    </submittedName>
</protein>
<proteinExistence type="predicted"/>
<accession>A0A9E7SJS2</accession>
<keyword evidence="2" id="KW-1185">Reference proteome</keyword>
<dbReference type="Proteomes" id="UP001056685">
    <property type="component" value="Segment"/>
</dbReference>
<dbReference type="EMBL" id="ON529852">
    <property type="protein sequence ID" value="USN13931.1"/>
    <property type="molecule type" value="Genomic_DNA"/>
</dbReference>
<organism evidence="1 2">
    <name type="scientific">Brevundimonas phage vB_BpoS-Kabachok</name>
    <dbReference type="NCBI Taxonomy" id="2948600"/>
    <lineage>
        <taxon>Viruses</taxon>
        <taxon>Duplodnaviria</taxon>
        <taxon>Heunggongvirae</taxon>
        <taxon>Uroviricota</taxon>
        <taxon>Caudoviricetes</taxon>
        <taxon>Jeanschmidtviridae</taxon>
        <taxon>Marchewkavirus</taxon>
        <taxon>Marchewkavirus kabachok</taxon>
    </lineage>
</organism>